<dbReference type="Proteomes" id="UP000473014">
    <property type="component" value="Unassembled WGS sequence"/>
</dbReference>
<dbReference type="Pfam" id="PF00497">
    <property type="entry name" value="SBP_bac_3"/>
    <property type="match status" value="1"/>
</dbReference>
<dbReference type="SUPFAM" id="SSF53850">
    <property type="entry name" value="Periplasmic binding protein-like II"/>
    <property type="match status" value="1"/>
</dbReference>
<keyword evidence="1" id="KW-0732">Signal</keyword>
<evidence type="ECO:0000256" key="1">
    <source>
        <dbReference type="ARBA" id="ARBA00022729"/>
    </source>
</evidence>
<dbReference type="OrthoDB" id="4633994at2"/>
<evidence type="ECO:0000256" key="2">
    <source>
        <dbReference type="SAM" id="MobiDB-lite"/>
    </source>
</evidence>
<evidence type="ECO:0000313" key="4">
    <source>
        <dbReference type="EMBL" id="MTE20958.1"/>
    </source>
</evidence>
<protein>
    <submittedName>
        <fullName evidence="4">Transporter substrate-binding domain-containing protein</fullName>
    </submittedName>
</protein>
<organism evidence="4 5">
    <name type="scientific">Streptomyces taklimakanensis</name>
    <dbReference type="NCBI Taxonomy" id="2569853"/>
    <lineage>
        <taxon>Bacteria</taxon>
        <taxon>Bacillati</taxon>
        <taxon>Actinomycetota</taxon>
        <taxon>Actinomycetes</taxon>
        <taxon>Kitasatosporales</taxon>
        <taxon>Streptomycetaceae</taxon>
        <taxon>Streptomyces</taxon>
    </lineage>
</organism>
<feature type="region of interest" description="Disordered" evidence="2">
    <location>
        <begin position="1"/>
        <end position="21"/>
    </location>
</feature>
<dbReference type="AlphaFoldDB" id="A0A6G2BFB9"/>
<dbReference type="PANTHER" id="PTHR35936:SF17">
    <property type="entry name" value="ARGININE-BINDING EXTRACELLULAR PROTEIN ARTP"/>
    <property type="match status" value="1"/>
</dbReference>
<comment type="caution">
    <text evidence="4">The sequence shown here is derived from an EMBL/GenBank/DDBJ whole genome shotgun (WGS) entry which is preliminary data.</text>
</comment>
<dbReference type="Gene3D" id="3.40.190.10">
    <property type="entry name" value="Periplasmic binding protein-like II"/>
    <property type="match status" value="2"/>
</dbReference>
<feature type="domain" description="Solute-binding protein family 3/N-terminal" evidence="3">
    <location>
        <begin position="78"/>
        <end position="315"/>
    </location>
</feature>
<evidence type="ECO:0000313" key="5">
    <source>
        <dbReference type="Proteomes" id="UP000473014"/>
    </source>
</evidence>
<dbReference type="PANTHER" id="PTHR35936">
    <property type="entry name" value="MEMBRANE-BOUND LYTIC MUREIN TRANSGLYCOSYLASE F"/>
    <property type="match status" value="1"/>
</dbReference>
<keyword evidence="5" id="KW-1185">Reference proteome</keyword>
<dbReference type="EMBL" id="WIXO01000001">
    <property type="protein sequence ID" value="MTE20958.1"/>
    <property type="molecule type" value="Genomic_DNA"/>
</dbReference>
<evidence type="ECO:0000259" key="3">
    <source>
        <dbReference type="SMART" id="SM00062"/>
    </source>
</evidence>
<accession>A0A6G2BFB9</accession>
<proteinExistence type="predicted"/>
<reference evidence="4 5" key="1">
    <citation type="submission" date="2019-11" db="EMBL/GenBank/DDBJ databases">
        <authorList>
            <person name="Yuan L."/>
        </authorList>
    </citation>
    <scope>NUCLEOTIDE SEQUENCE [LARGE SCALE GENOMIC DNA]</scope>
    <source>
        <strain evidence="4 5">TRM43335</strain>
    </source>
</reference>
<sequence length="327" mass="34550">MTARTTRPLPPVDGSPRPSARRRLAAVGALAVAGSLLLTACGDQTDGGGEEGGGDTKAKESAAPLFDKLPQRIQDAGVIKVGSDIAYAPVEFYDENDEIAGIDPDLAEALEKQLGVEFEFGNGTFDGLITGLNSGRHDIIMSAMTDTKQRQEGLDDKGEKVGEGVDFVDYFRAGSSILVKKGNPEGIKSLEDLCGETVALQRGTANEELAEAQSEKCDKPIEILAFDKDTEALLQVKQGRAVADINDYPVAAYNAKTSGGGNDFEVVGDQIDAAPYGIAVGKEDTQLRDAIKAAVDAIIDNGEYQKVLEKWEVTNAAVEEATINGGK</sequence>
<dbReference type="InterPro" id="IPR001638">
    <property type="entry name" value="Solute-binding_3/MltF_N"/>
</dbReference>
<name>A0A6G2BFB9_9ACTN</name>
<dbReference type="RefSeq" id="WP_155071869.1">
    <property type="nucleotide sequence ID" value="NZ_WIXO01000001.1"/>
</dbReference>
<dbReference type="CDD" id="cd01004">
    <property type="entry name" value="PBP2_MidA_like"/>
    <property type="match status" value="1"/>
</dbReference>
<dbReference type="SMART" id="SM00062">
    <property type="entry name" value="PBPb"/>
    <property type="match status" value="1"/>
</dbReference>
<gene>
    <name evidence="4" type="ORF">F0L17_17910</name>
</gene>